<keyword evidence="1" id="KW-0378">Hydrolase</keyword>
<evidence type="ECO:0000313" key="1">
    <source>
        <dbReference type="EMBL" id="NWC36729.1"/>
    </source>
</evidence>
<dbReference type="EMBL" id="JACAQD010000046">
    <property type="protein sequence ID" value="NWC36729.1"/>
    <property type="molecule type" value="Genomic_DNA"/>
</dbReference>
<dbReference type="GO" id="GO:0005737">
    <property type="term" value="C:cytoplasm"/>
    <property type="evidence" value="ECO:0007669"/>
    <property type="project" value="TreeGrafter"/>
</dbReference>
<comment type="caution">
    <text evidence="1">The sequence shown here is derived from an EMBL/GenBank/DDBJ whole genome shotgun (WGS) entry which is preliminary data.</text>
</comment>
<dbReference type="Proteomes" id="UP000520592">
    <property type="component" value="Unassembled WGS sequence"/>
</dbReference>
<dbReference type="NCBIfam" id="TIGR01488">
    <property type="entry name" value="HAD-SF-IB"/>
    <property type="match status" value="1"/>
</dbReference>
<evidence type="ECO:0000313" key="2">
    <source>
        <dbReference type="Proteomes" id="UP000520592"/>
    </source>
</evidence>
<dbReference type="CDD" id="cd02612">
    <property type="entry name" value="HAD_PGPPase"/>
    <property type="match status" value="1"/>
</dbReference>
<gene>
    <name evidence="1" type="ORF">HX876_30690</name>
</gene>
<dbReference type="GO" id="GO:0036424">
    <property type="term" value="F:L-phosphoserine phosphatase activity"/>
    <property type="evidence" value="ECO:0007669"/>
    <property type="project" value="TreeGrafter"/>
</dbReference>
<dbReference type="Gene3D" id="1.20.1440.100">
    <property type="entry name" value="SG protein - dephosphorylation function"/>
    <property type="match status" value="1"/>
</dbReference>
<dbReference type="Gene3D" id="3.40.50.1000">
    <property type="entry name" value="HAD superfamily/HAD-like"/>
    <property type="match status" value="1"/>
</dbReference>
<dbReference type="PANTHER" id="PTHR43344:SF14">
    <property type="entry name" value="HAD-IB FAMILY HYDROLASE"/>
    <property type="match status" value="1"/>
</dbReference>
<dbReference type="AlphaFoldDB" id="A0A7Y7YHR8"/>
<dbReference type="InterPro" id="IPR036412">
    <property type="entry name" value="HAD-like_sf"/>
</dbReference>
<protein>
    <submittedName>
        <fullName evidence="1">HAD family hydrolase</fullName>
    </submittedName>
</protein>
<dbReference type="InterPro" id="IPR023214">
    <property type="entry name" value="HAD_sf"/>
</dbReference>
<dbReference type="RefSeq" id="WP_177062408.1">
    <property type="nucleotide sequence ID" value="NZ_JACAPS010000046.1"/>
</dbReference>
<accession>A0A7Y7YHR8</accession>
<dbReference type="InterPro" id="IPR050582">
    <property type="entry name" value="HAD-like_SerB"/>
</dbReference>
<dbReference type="PANTHER" id="PTHR43344">
    <property type="entry name" value="PHOSPHOSERINE PHOSPHATASE"/>
    <property type="match status" value="1"/>
</dbReference>
<dbReference type="SUPFAM" id="SSF56784">
    <property type="entry name" value="HAD-like"/>
    <property type="match status" value="1"/>
</dbReference>
<sequence length="234" mass="26073">MKNPSSGVLESHEERALSGSVDQRPCVAFDFDGTITTTDSLRDFVRYKVGNRRFLLGGLLVLPWLLGMLTGRCGRAEAKSRFLAVTLRGRPQAELEDFARHYAATRLPRLIRPEMVARIEEHKRLGHRLVLVSASPVLYLEHWAAAAGFDAVLATRLDYRDGHFSGQLASANCWGPEKVRQLQQWLGNEQAQVLFAYGDSRGDQEMLAFAERGWLRGQGAMPALDTLSVSFSQG</sequence>
<dbReference type="NCBIfam" id="TIGR01490">
    <property type="entry name" value="HAD-SF-IB-hyp1"/>
    <property type="match status" value="1"/>
</dbReference>
<organism evidence="1 2">
    <name type="scientific">Pseudomonas gingeri</name>
    <dbReference type="NCBI Taxonomy" id="117681"/>
    <lineage>
        <taxon>Bacteria</taxon>
        <taxon>Pseudomonadati</taxon>
        <taxon>Pseudomonadota</taxon>
        <taxon>Gammaproteobacteria</taxon>
        <taxon>Pseudomonadales</taxon>
        <taxon>Pseudomonadaceae</taxon>
        <taxon>Pseudomonas</taxon>
    </lineage>
</organism>
<proteinExistence type="predicted"/>
<reference evidence="1 2" key="1">
    <citation type="submission" date="2020-04" db="EMBL/GenBank/DDBJ databases">
        <title>Molecular characterization of pseudomonads from Agaricus bisporus reveal novel blotch 2 pathogens in Western Europe.</title>
        <authorList>
            <person name="Taparia T."/>
            <person name="Krijger M."/>
            <person name="Haynes E."/>
            <person name="Elpinstone J.G."/>
            <person name="Noble R."/>
            <person name="Van Der Wolf J."/>
        </authorList>
    </citation>
    <scope>NUCLEOTIDE SEQUENCE [LARGE SCALE GENOMIC DNA]</scope>
    <source>
        <strain evidence="1 2">IPO3737</strain>
    </source>
</reference>
<dbReference type="GO" id="GO:0000287">
    <property type="term" value="F:magnesium ion binding"/>
    <property type="evidence" value="ECO:0007669"/>
    <property type="project" value="TreeGrafter"/>
</dbReference>
<dbReference type="GO" id="GO:0006564">
    <property type="term" value="P:L-serine biosynthetic process"/>
    <property type="evidence" value="ECO:0007669"/>
    <property type="project" value="TreeGrafter"/>
</dbReference>
<dbReference type="Pfam" id="PF12710">
    <property type="entry name" value="HAD"/>
    <property type="match status" value="1"/>
</dbReference>
<name>A0A7Y7YHR8_9PSED</name>
<dbReference type="InterPro" id="IPR006385">
    <property type="entry name" value="HAD_hydro_SerB1"/>
</dbReference>